<dbReference type="eggNOG" id="COG1819">
    <property type="taxonomic scope" value="Bacteria"/>
</dbReference>
<evidence type="ECO:0000256" key="1">
    <source>
        <dbReference type="SAM" id="Phobius"/>
    </source>
</evidence>
<keyword evidence="3" id="KW-1185">Reference proteome</keyword>
<keyword evidence="1" id="KW-0812">Transmembrane</keyword>
<comment type="caution">
    <text evidence="2">The sequence shown here is derived from an EMBL/GenBank/DDBJ whole genome shotgun (WGS) entry which is preliminary data.</text>
</comment>
<dbReference type="RefSeq" id="WP_004618670.1">
    <property type="nucleotide sequence ID" value="NZ_ACXX02000005.1"/>
</dbReference>
<keyword evidence="1" id="KW-0472">Membrane</keyword>
<sequence>MEKRTVTILCSGFGLGLYIPGLLIDRRLREKGVSTKIEVFENLISQDKRDGIQKSRKAYHSNFAVALMSARMPMDIRQSIDNELADELLKSWAKENRRDFIVLSGHWLHVMDEYRARIAPQTVNAEILYVDCDLPPSWKSLQQYKPDYSVNYKEVWLYDCENSKIQFQIPIVNEDPIPFHKRPERFIIHGGGWGMGTYQGKIPELQDKGFQLDIVLYEIQEASRKKEEDRCFMVDPSWRAWNKNEKGIYEFPPLAQIIPDIEPLFENKEEYHELFDITKNSRAIIGKPGAGTLMDSISSATPMIMLEPFGEHEKKNTRLWEQLGYGITYNAWKETDFSTAILRELHENLVKGRKAALDYTESYKLRNSL</sequence>
<proteinExistence type="predicted"/>
<protein>
    <recommendedName>
        <fullName evidence="4">UDP-glucuronosyltransferase</fullName>
    </recommendedName>
</protein>
<dbReference type="STRING" id="588581.Cpap_2621"/>
<evidence type="ECO:0000313" key="3">
    <source>
        <dbReference type="Proteomes" id="UP000003860"/>
    </source>
</evidence>
<dbReference type="EMBL" id="ACXX02000005">
    <property type="protein sequence ID" value="EGD47936.1"/>
    <property type="molecule type" value="Genomic_DNA"/>
</dbReference>
<reference evidence="2" key="1">
    <citation type="submission" date="2009-07" db="EMBL/GenBank/DDBJ databases">
        <authorList>
            <consortium name="US DOE Joint Genome Institute (JGI-PGF)"/>
            <person name="Lucas S."/>
            <person name="Copeland A."/>
            <person name="Lapidus A."/>
            <person name="Glavina del Rio T."/>
            <person name="Tice H."/>
            <person name="Bruce D."/>
            <person name="Goodwin L."/>
            <person name="Pitluck S."/>
            <person name="Larimer F."/>
            <person name="Land M.L."/>
            <person name="Mouttaki H."/>
            <person name="He Z."/>
            <person name="Zhou J."/>
            <person name="Hemme C.L."/>
        </authorList>
    </citation>
    <scope>NUCLEOTIDE SEQUENCE</scope>
    <source>
        <strain evidence="2">DSM 2782</strain>
    </source>
</reference>
<dbReference type="AlphaFoldDB" id="F1TC21"/>
<evidence type="ECO:0000313" key="2">
    <source>
        <dbReference type="EMBL" id="EGD47936.1"/>
    </source>
</evidence>
<feature type="transmembrane region" description="Helical" evidence="1">
    <location>
        <begin position="6"/>
        <end position="24"/>
    </location>
</feature>
<organism evidence="2 3">
    <name type="scientific">Ruminiclostridium papyrosolvens DSM 2782</name>
    <dbReference type="NCBI Taxonomy" id="588581"/>
    <lineage>
        <taxon>Bacteria</taxon>
        <taxon>Bacillati</taxon>
        <taxon>Bacillota</taxon>
        <taxon>Clostridia</taxon>
        <taxon>Eubacteriales</taxon>
        <taxon>Oscillospiraceae</taxon>
        <taxon>Ruminiclostridium</taxon>
    </lineage>
</organism>
<name>F1TC21_9FIRM</name>
<dbReference type="Gene3D" id="3.40.50.2000">
    <property type="entry name" value="Glycogen Phosphorylase B"/>
    <property type="match status" value="1"/>
</dbReference>
<keyword evidence="1" id="KW-1133">Transmembrane helix</keyword>
<accession>F1TC21</accession>
<dbReference type="Proteomes" id="UP000003860">
    <property type="component" value="Unassembled WGS sequence"/>
</dbReference>
<reference evidence="2" key="2">
    <citation type="submission" date="2011-01" db="EMBL/GenBank/DDBJ databases">
        <title>The Non-contiguous Finished genome of Clostridium papyrosolvens.</title>
        <authorList>
            <person name="Lucas S."/>
            <person name="Copeland A."/>
            <person name="Lapidus A."/>
            <person name="Cheng J.-F."/>
            <person name="Goodwin L."/>
            <person name="Pitluck S."/>
            <person name="Misra M."/>
            <person name="Chertkov O."/>
            <person name="Detter J.C."/>
            <person name="Han C."/>
            <person name="Tapia R."/>
            <person name="Land M."/>
            <person name="Hauser L."/>
            <person name="Kyrpides N."/>
            <person name="Ivanova N."/>
            <person name="Pagani I."/>
            <person name="Mouttaki H."/>
            <person name="He Z."/>
            <person name="Zhou J."/>
            <person name="Hemme C.L."/>
            <person name="Woyke T."/>
        </authorList>
    </citation>
    <scope>NUCLEOTIDE SEQUENCE [LARGE SCALE GENOMIC DNA]</scope>
    <source>
        <strain evidence="2">DSM 2782</strain>
    </source>
</reference>
<evidence type="ECO:0008006" key="4">
    <source>
        <dbReference type="Google" id="ProtNLM"/>
    </source>
</evidence>
<gene>
    <name evidence="2" type="ORF">Cpap_2621</name>
</gene>
<dbReference type="OrthoDB" id="1493937at2"/>